<dbReference type="Pfam" id="PF00106">
    <property type="entry name" value="adh_short"/>
    <property type="match status" value="1"/>
</dbReference>
<dbReference type="InterPro" id="IPR002347">
    <property type="entry name" value="SDR_fam"/>
</dbReference>
<comment type="similarity">
    <text evidence="2">Belongs to the short-chain dehydrogenases/reductases (SDR) family.</text>
</comment>
<protein>
    <submittedName>
        <fullName evidence="4">Uncharacterized protein</fullName>
    </submittedName>
</protein>
<dbReference type="PRINTS" id="PR00081">
    <property type="entry name" value="GDHRDH"/>
</dbReference>
<dbReference type="PANTHER" id="PTHR43313:SF36">
    <property type="entry name" value="D-BETA-HYDROXYBUTYRATE DEHYDROGENASE, MITOCHONDRIAL"/>
    <property type="match status" value="1"/>
</dbReference>
<feature type="compositionally biased region" description="Polar residues" evidence="3">
    <location>
        <begin position="1"/>
        <end position="10"/>
    </location>
</feature>
<evidence type="ECO:0000313" key="5">
    <source>
        <dbReference type="Proteomes" id="UP000677054"/>
    </source>
</evidence>
<name>A0A7R8ZZL7_9CRUS</name>
<dbReference type="Proteomes" id="UP000677054">
    <property type="component" value="Unassembled WGS sequence"/>
</dbReference>
<keyword evidence="1" id="KW-0560">Oxidoreductase</keyword>
<dbReference type="PRINTS" id="PR00080">
    <property type="entry name" value="SDRFAMILY"/>
</dbReference>
<accession>A0A7R8ZZL7</accession>
<sequence length="330" mass="36864">MVSPASVSNVQKREQAKVMEKRGQKRIRFSAMDSLLPAQGKAILISGCDSGFGLGFAKHLTDKGCEVFAGCLMKDKNGEGSEELLSLKKPNLHVIQLDVTSSEQTSKSMKEIEGILNAKKLNLWGVVNNAGIGTYGEVEWIPINVYEKIASVNIWGMIRLTQACLPHLRRSKGRVVNVSSMLGRMGYPMRSPYCITKFAVEAFSDCLRYEMKPWGVHVAAMEPGNYIAGTNIFTPESVDAAAGVMWNNMSEAVRKDYGKEYFDSRVKKMHSYITGGVPDFRPVLNALDDALFSKNPRPRYLPANLYYTLRVLAATHLPESIYERFYKDIQ</sequence>
<dbReference type="InterPro" id="IPR020904">
    <property type="entry name" value="Sc_DH/Rdtase_CS"/>
</dbReference>
<dbReference type="AlphaFoldDB" id="A0A7R8ZZL7"/>
<evidence type="ECO:0000256" key="2">
    <source>
        <dbReference type="RuleBase" id="RU000363"/>
    </source>
</evidence>
<dbReference type="PANTHER" id="PTHR43313">
    <property type="entry name" value="SHORT-CHAIN DEHYDROGENASE/REDUCTASE FAMILY 9C"/>
    <property type="match status" value="1"/>
</dbReference>
<dbReference type="GO" id="GO:0016491">
    <property type="term" value="F:oxidoreductase activity"/>
    <property type="evidence" value="ECO:0007669"/>
    <property type="project" value="UniProtKB-KW"/>
</dbReference>
<evidence type="ECO:0000256" key="1">
    <source>
        <dbReference type="ARBA" id="ARBA00023002"/>
    </source>
</evidence>
<dbReference type="SUPFAM" id="SSF51735">
    <property type="entry name" value="NAD(P)-binding Rossmann-fold domains"/>
    <property type="match status" value="1"/>
</dbReference>
<feature type="region of interest" description="Disordered" evidence="3">
    <location>
        <begin position="1"/>
        <end position="22"/>
    </location>
</feature>
<evidence type="ECO:0000313" key="4">
    <source>
        <dbReference type="EMBL" id="CAD7242815.1"/>
    </source>
</evidence>
<dbReference type="InterPro" id="IPR036291">
    <property type="entry name" value="NAD(P)-bd_dom_sf"/>
</dbReference>
<gene>
    <name evidence="4" type="ORF">DSTB1V02_LOCUS2760</name>
</gene>
<dbReference type="GO" id="GO:0008202">
    <property type="term" value="P:steroid metabolic process"/>
    <property type="evidence" value="ECO:0007669"/>
    <property type="project" value="TreeGrafter"/>
</dbReference>
<reference evidence="4" key="1">
    <citation type="submission" date="2020-11" db="EMBL/GenBank/DDBJ databases">
        <authorList>
            <person name="Tran Van P."/>
        </authorList>
    </citation>
    <scope>NUCLEOTIDE SEQUENCE</scope>
</reference>
<dbReference type="EMBL" id="CAJPEV010000320">
    <property type="protein sequence ID" value="CAG0883944.1"/>
    <property type="molecule type" value="Genomic_DNA"/>
</dbReference>
<dbReference type="Gene3D" id="3.40.50.720">
    <property type="entry name" value="NAD(P)-binding Rossmann-like Domain"/>
    <property type="match status" value="1"/>
</dbReference>
<dbReference type="PROSITE" id="PS00061">
    <property type="entry name" value="ADH_SHORT"/>
    <property type="match status" value="1"/>
</dbReference>
<evidence type="ECO:0000256" key="3">
    <source>
        <dbReference type="SAM" id="MobiDB-lite"/>
    </source>
</evidence>
<keyword evidence="5" id="KW-1185">Reference proteome</keyword>
<organism evidence="4">
    <name type="scientific">Darwinula stevensoni</name>
    <dbReference type="NCBI Taxonomy" id="69355"/>
    <lineage>
        <taxon>Eukaryota</taxon>
        <taxon>Metazoa</taxon>
        <taxon>Ecdysozoa</taxon>
        <taxon>Arthropoda</taxon>
        <taxon>Crustacea</taxon>
        <taxon>Oligostraca</taxon>
        <taxon>Ostracoda</taxon>
        <taxon>Podocopa</taxon>
        <taxon>Podocopida</taxon>
        <taxon>Darwinulocopina</taxon>
        <taxon>Darwinuloidea</taxon>
        <taxon>Darwinulidae</taxon>
        <taxon>Darwinula</taxon>
    </lineage>
</organism>
<dbReference type="EMBL" id="LR899837">
    <property type="protein sequence ID" value="CAD7242815.1"/>
    <property type="molecule type" value="Genomic_DNA"/>
</dbReference>
<dbReference type="OrthoDB" id="2102561at2759"/>
<feature type="compositionally biased region" description="Basic and acidic residues" evidence="3">
    <location>
        <begin position="11"/>
        <end position="22"/>
    </location>
</feature>
<proteinExistence type="inferred from homology"/>